<evidence type="ECO:0000313" key="1">
    <source>
        <dbReference type="EMBL" id="MEE6113775.1"/>
    </source>
</evidence>
<proteinExistence type="predicted"/>
<protein>
    <submittedName>
        <fullName evidence="1">Uncharacterized protein</fullName>
    </submittedName>
</protein>
<name>A0ABU7QT39_AVIPA</name>
<dbReference type="RefSeq" id="WP_228516352.1">
    <property type="nucleotide sequence ID" value="NZ_JACEWB010000054.1"/>
</dbReference>
<accession>A0ABU7QT39</accession>
<dbReference type="EMBL" id="JAMDKS010000054">
    <property type="protein sequence ID" value="MEE6113775.1"/>
    <property type="molecule type" value="Genomic_DNA"/>
</dbReference>
<dbReference type="Proteomes" id="UP001352533">
    <property type="component" value="Unassembled WGS sequence"/>
</dbReference>
<gene>
    <name evidence="1" type="ORF">M5S25_11390</name>
</gene>
<comment type="caution">
    <text evidence="1">The sequence shown here is derived from an EMBL/GenBank/DDBJ whole genome shotgun (WGS) entry which is preliminary data.</text>
</comment>
<sequence>MIVDFNDITSLTREQFIDKYSYRTFSCWEISTSFLQRLIEYRMNFSINTSNVIEDARIVEAFIERNGFTCRVYTENRAAGMGAALFSGVGTVIGAATAIGIAAHNLATYNPDFEVGKNLLDKKIRGCSRLATMLYYKNEDNIL</sequence>
<evidence type="ECO:0000313" key="2">
    <source>
        <dbReference type="Proteomes" id="UP001352533"/>
    </source>
</evidence>
<reference evidence="1 2" key="1">
    <citation type="journal article" date="2022" name="Front. Microbiol.">
        <title>Commensal bacteria contribute to the growth of multidrug-resistant Avibacterium paragallinarum in chickens.</title>
        <authorList>
            <person name="Zhu J."/>
            <person name="Chen Y."/>
            <person name="Wu Y."/>
            <person name="Wang Y."/>
            <person name="Zhu K."/>
        </authorList>
    </citation>
    <scope>NUCLEOTIDE SEQUENCE [LARGE SCALE GENOMIC DNA]</scope>
    <source>
        <strain evidence="1 2">AV12</strain>
    </source>
</reference>
<organism evidence="1 2">
    <name type="scientific">Avibacterium paragallinarum</name>
    <name type="common">Haemophilus gallinarum</name>
    <dbReference type="NCBI Taxonomy" id="728"/>
    <lineage>
        <taxon>Bacteria</taxon>
        <taxon>Pseudomonadati</taxon>
        <taxon>Pseudomonadota</taxon>
        <taxon>Gammaproteobacteria</taxon>
        <taxon>Pasteurellales</taxon>
        <taxon>Pasteurellaceae</taxon>
        <taxon>Avibacterium</taxon>
    </lineage>
</organism>
<keyword evidence="2" id="KW-1185">Reference proteome</keyword>